<dbReference type="EMBL" id="JAADZU010000015">
    <property type="protein sequence ID" value="NDK89274.1"/>
    <property type="molecule type" value="Genomic_DNA"/>
</dbReference>
<evidence type="ECO:0000256" key="1">
    <source>
        <dbReference type="ARBA" id="ARBA00007198"/>
    </source>
</evidence>
<dbReference type="RefSeq" id="WP_020792483.1">
    <property type="nucleotide sequence ID" value="NZ_JAADZU010000015.1"/>
</dbReference>
<reference evidence="5 6" key="1">
    <citation type="submission" date="2020-01" db="EMBL/GenBank/DDBJ databases">
        <title>Investigation of new actinobacteria for the biodesulphurisation of diesel fuel.</title>
        <authorList>
            <person name="Athi Narayanan S.M."/>
        </authorList>
    </citation>
    <scope>NUCLEOTIDE SEQUENCE [LARGE SCALE GENOMIC DNA]</scope>
    <source>
        <strain evidence="5 6">213E</strain>
    </source>
</reference>
<keyword evidence="6" id="KW-1185">Reference proteome</keyword>
<dbReference type="NCBIfam" id="TIGR00014">
    <property type="entry name" value="arsC"/>
    <property type="match status" value="1"/>
</dbReference>
<dbReference type="PANTHER" id="PTHR30041">
    <property type="entry name" value="ARSENATE REDUCTASE"/>
    <property type="match status" value="1"/>
</dbReference>
<evidence type="ECO:0000256" key="3">
    <source>
        <dbReference type="ARBA" id="ARBA00038969"/>
    </source>
</evidence>
<comment type="similarity">
    <text evidence="1 4">Belongs to the ArsC family.</text>
</comment>
<name>A0A7K3LM00_9ACTN</name>
<accession>A0A7K3LM00</accession>
<evidence type="ECO:0000313" key="5">
    <source>
        <dbReference type="EMBL" id="NDK89274.1"/>
    </source>
</evidence>
<evidence type="ECO:0000256" key="4">
    <source>
        <dbReference type="PROSITE-ProRule" id="PRU01282"/>
    </source>
</evidence>
<comment type="caution">
    <text evidence="5">The sequence shown here is derived from an EMBL/GenBank/DDBJ whole genome shotgun (WGS) entry which is preliminary data.</text>
</comment>
<dbReference type="SUPFAM" id="SSF52833">
    <property type="entry name" value="Thioredoxin-like"/>
    <property type="match status" value="1"/>
</dbReference>
<gene>
    <name evidence="5" type="primary">arsC</name>
    <name evidence="5" type="ORF">GYA93_06710</name>
</gene>
<dbReference type="InterPro" id="IPR036249">
    <property type="entry name" value="Thioredoxin-like_sf"/>
</dbReference>
<dbReference type="CDD" id="cd03034">
    <property type="entry name" value="ArsC_ArsC"/>
    <property type="match status" value="1"/>
</dbReference>
<evidence type="ECO:0000256" key="2">
    <source>
        <dbReference type="ARBA" id="ARBA00023002"/>
    </source>
</evidence>
<dbReference type="GO" id="GO:0046685">
    <property type="term" value="P:response to arsenic-containing substance"/>
    <property type="evidence" value="ECO:0007669"/>
    <property type="project" value="TreeGrafter"/>
</dbReference>
<dbReference type="Proteomes" id="UP000466307">
    <property type="component" value="Unassembled WGS sequence"/>
</dbReference>
<dbReference type="GO" id="GO:0008794">
    <property type="term" value="F:arsenate reductase (glutaredoxin) activity"/>
    <property type="evidence" value="ECO:0007669"/>
    <property type="project" value="UniProtKB-EC"/>
</dbReference>
<dbReference type="AlphaFoldDB" id="A0A7K3LM00"/>
<evidence type="ECO:0000313" key="6">
    <source>
        <dbReference type="Proteomes" id="UP000466307"/>
    </source>
</evidence>
<dbReference type="Pfam" id="PF03960">
    <property type="entry name" value="ArsC"/>
    <property type="match status" value="1"/>
</dbReference>
<dbReference type="PANTHER" id="PTHR30041:SF5">
    <property type="entry name" value="ARSENATE REDUCTASE-RELATED"/>
    <property type="match status" value="1"/>
</dbReference>
<organism evidence="5 6">
    <name type="scientific">Gordonia desulfuricans</name>
    <dbReference type="NCBI Taxonomy" id="89051"/>
    <lineage>
        <taxon>Bacteria</taxon>
        <taxon>Bacillati</taxon>
        <taxon>Actinomycetota</taxon>
        <taxon>Actinomycetes</taxon>
        <taxon>Mycobacteriales</taxon>
        <taxon>Gordoniaceae</taxon>
        <taxon>Gordonia</taxon>
    </lineage>
</organism>
<dbReference type="InterPro" id="IPR006660">
    <property type="entry name" value="Arsenate_reductase-like"/>
</dbReference>
<proteinExistence type="inferred from homology"/>
<sequence>MDATIYHNPRCSTSRKALQALRDAGVEPTIVKYLDEPYTRERLVELFADAGLTPKQAVRKREALYAELGLAEASDDEILDAMVQHPILVERPIVVTDKGTRIPRPFEKLDEIL</sequence>
<dbReference type="EC" id="1.20.4.1" evidence="3"/>
<keyword evidence="2 5" id="KW-0560">Oxidoreductase</keyword>
<dbReference type="PROSITE" id="PS51353">
    <property type="entry name" value="ARSC"/>
    <property type="match status" value="1"/>
</dbReference>
<protein>
    <recommendedName>
        <fullName evidence="3">arsenate reductase (glutathione/glutaredoxin)</fullName>
        <ecNumber evidence="3">1.20.4.1</ecNumber>
    </recommendedName>
</protein>
<dbReference type="InterPro" id="IPR006659">
    <property type="entry name" value="Arsenate_reductase"/>
</dbReference>
<dbReference type="Gene3D" id="3.40.30.10">
    <property type="entry name" value="Glutaredoxin"/>
    <property type="match status" value="1"/>
</dbReference>